<dbReference type="InterPro" id="IPR050309">
    <property type="entry name" value="Type-B_Carboxylest/Lipase"/>
</dbReference>
<dbReference type="RefSeq" id="WP_267222183.1">
    <property type="nucleotide sequence ID" value="NZ_JAPCWC010000014.1"/>
</dbReference>
<dbReference type="PROSITE" id="PS00122">
    <property type="entry name" value="CARBOXYLESTERASE_B_1"/>
    <property type="match status" value="1"/>
</dbReference>
<feature type="domain" description="Carboxylesterase type B" evidence="4">
    <location>
        <begin position="365"/>
        <end position="456"/>
    </location>
</feature>
<keyword evidence="2 3" id="KW-0378">Hydrolase</keyword>
<dbReference type="Gene3D" id="3.40.50.1820">
    <property type="entry name" value="alpha/beta hydrolase"/>
    <property type="match status" value="1"/>
</dbReference>
<accession>A0ABV6SED9</accession>
<evidence type="ECO:0000256" key="3">
    <source>
        <dbReference type="RuleBase" id="RU361235"/>
    </source>
</evidence>
<keyword evidence="6" id="KW-1185">Reference proteome</keyword>
<dbReference type="InterPro" id="IPR019826">
    <property type="entry name" value="Carboxylesterase_B_AS"/>
</dbReference>
<comment type="caution">
    <text evidence="5">The sequence shown here is derived from an EMBL/GenBank/DDBJ whole genome shotgun (WGS) entry which is preliminary data.</text>
</comment>
<evidence type="ECO:0000259" key="4">
    <source>
        <dbReference type="Pfam" id="PF00135"/>
    </source>
</evidence>
<proteinExistence type="inferred from homology"/>
<protein>
    <recommendedName>
        <fullName evidence="3">Carboxylic ester hydrolase</fullName>
        <ecNumber evidence="3">3.1.1.-</ecNumber>
    </recommendedName>
</protein>
<evidence type="ECO:0000313" key="5">
    <source>
        <dbReference type="EMBL" id="MFC0687630.1"/>
    </source>
</evidence>
<dbReference type="SUPFAM" id="SSF53474">
    <property type="entry name" value="alpha/beta-Hydrolases"/>
    <property type="match status" value="1"/>
</dbReference>
<dbReference type="EC" id="3.1.1.-" evidence="3"/>
<evidence type="ECO:0000256" key="2">
    <source>
        <dbReference type="ARBA" id="ARBA00022801"/>
    </source>
</evidence>
<reference evidence="5 6" key="1">
    <citation type="submission" date="2024-09" db="EMBL/GenBank/DDBJ databases">
        <authorList>
            <person name="Sun Q."/>
            <person name="Mori K."/>
        </authorList>
    </citation>
    <scope>NUCLEOTIDE SEQUENCE [LARGE SCALE GENOMIC DNA]</scope>
    <source>
        <strain evidence="5 6">CICC 11035S</strain>
    </source>
</reference>
<sequence>MSLALAALALASATATAPVVQTEAGTVEGETGADGRAMFRGIPFAAPPVGDLRFRAPQPVRHWQGKREAVKSAPACLQVDYGWNSEAAAYQSEDCLYLDVATPTLHPAKPLPVMVWIHGGGNRAGGGPGPAASPIVSRGVVLVSVQYRLSALGFLSHPALGKQSGNYGLMDQQAGLRWVQANIARFGGDPANVTIFGESAGAQDVGLQMLSPGAKGLFHKAIEESGSAGFGLPPRSLAQNEAVGEMIARAAGAPAHATAAQLRALPAKALIEAAEHADVPHLDDDSFIWLQAVVDGKVLTETPEASLAKGVGRDIPLILGINRLELGLYGTPERAIAQGFGDNAAAAMQAYGLAPGGTPPADLALRLANDLTFRCPSLHVAAEHARSGGATWHYQFDIDGPDGKPVTHGSEIRFVLAEAGAAPDAVAPLAAYWVNFARTGNPNGKGLPQWPRFGTGAASLEFTATGSREVEGLSAQTCALRSAP</sequence>
<feature type="signal peptide" evidence="3">
    <location>
        <begin position="1"/>
        <end position="17"/>
    </location>
</feature>
<dbReference type="Pfam" id="PF00135">
    <property type="entry name" value="COesterase"/>
    <property type="match status" value="2"/>
</dbReference>
<dbReference type="EMBL" id="JBHLTM010000090">
    <property type="protein sequence ID" value="MFC0687630.1"/>
    <property type="molecule type" value="Genomic_DNA"/>
</dbReference>
<feature type="domain" description="Carboxylesterase type B" evidence="4">
    <location>
        <begin position="17"/>
        <end position="327"/>
    </location>
</feature>
<feature type="chain" id="PRO_5044981548" description="Carboxylic ester hydrolase" evidence="3">
    <location>
        <begin position="18"/>
        <end position="484"/>
    </location>
</feature>
<evidence type="ECO:0000313" key="6">
    <source>
        <dbReference type="Proteomes" id="UP001589858"/>
    </source>
</evidence>
<gene>
    <name evidence="5" type="ORF">ACFFF8_23860</name>
</gene>
<dbReference type="InterPro" id="IPR029058">
    <property type="entry name" value="AB_hydrolase_fold"/>
</dbReference>
<organism evidence="5 6">
    <name type="scientific">Novosphingobium clariflavum</name>
    <dbReference type="NCBI Taxonomy" id="2029884"/>
    <lineage>
        <taxon>Bacteria</taxon>
        <taxon>Pseudomonadati</taxon>
        <taxon>Pseudomonadota</taxon>
        <taxon>Alphaproteobacteria</taxon>
        <taxon>Sphingomonadales</taxon>
        <taxon>Sphingomonadaceae</taxon>
        <taxon>Novosphingobium</taxon>
    </lineage>
</organism>
<name>A0ABV6SED9_9SPHN</name>
<dbReference type="Proteomes" id="UP001589858">
    <property type="component" value="Unassembled WGS sequence"/>
</dbReference>
<comment type="similarity">
    <text evidence="1 3">Belongs to the type-B carboxylesterase/lipase family.</text>
</comment>
<dbReference type="InterPro" id="IPR002018">
    <property type="entry name" value="CarbesteraseB"/>
</dbReference>
<evidence type="ECO:0000256" key="1">
    <source>
        <dbReference type="ARBA" id="ARBA00005964"/>
    </source>
</evidence>
<dbReference type="PANTHER" id="PTHR11559">
    <property type="entry name" value="CARBOXYLESTERASE"/>
    <property type="match status" value="1"/>
</dbReference>
<keyword evidence="3" id="KW-0732">Signal</keyword>